<dbReference type="EC" id="4.1.1.77" evidence="3"/>
<dbReference type="PANTHER" id="PTHR30143:SF0">
    <property type="entry name" value="2-KETO-4-PENTENOATE HYDRATASE"/>
    <property type="match status" value="1"/>
</dbReference>
<sequence length="259" mass="28127">MTGSLMTLPDVARELDEGATLPREVEQFVERRPMTLADAYEVQRMLIQRRLDRGQRRIGMKMGFTSRAKMIQMGVHDMIWGRLTHDMRVDEGGELSLATRVHPRVEPEIAFLLRKPLSGVVSAIEALDAVEAIAPALEVIDSRYKAFKFSLEDVVADNASSSGVVIGNWHKPDIDFSNLGLIMSCNGKAQQVGTTAAILGHPLRSLVAAARLVAQAGEILPEGSIVMAGGASAAEALVAGTWVELEMQNLGRVGFHVTE</sequence>
<dbReference type="AlphaFoldDB" id="A0A3P4B6K5"/>
<keyword evidence="4" id="KW-1185">Reference proteome</keyword>
<dbReference type="InterPro" id="IPR036663">
    <property type="entry name" value="Fumarylacetoacetase_C_sf"/>
</dbReference>
<organism evidence="3 4">
    <name type="scientific">Pigmentiphaga humi</name>
    <dbReference type="NCBI Taxonomy" id="2478468"/>
    <lineage>
        <taxon>Bacteria</taxon>
        <taxon>Pseudomonadati</taxon>
        <taxon>Pseudomonadota</taxon>
        <taxon>Betaproteobacteria</taxon>
        <taxon>Burkholderiales</taxon>
        <taxon>Alcaligenaceae</taxon>
        <taxon>Pigmentiphaga</taxon>
    </lineage>
</organism>
<name>A0A3P4B6K5_9BURK</name>
<evidence type="ECO:0000259" key="2">
    <source>
        <dbReference type="Pfam" id="PF01557"/>
    </source>
</evidence>
<dbReference type="EMBL" id="UWPJ01000025">
    <property type="protein sequence ID" value="VCU71156.1"/>
    <property type="molecule type" value="Genomic_DNA"/>
</dbReference>
<evidence type="ECO:0000313" key="4">
    <source>
        <dbReference type="Proteomes" id="UP000277294"/>
    </source>
</evidence>
<evidence type="ECO:0000256" key="1">
    <source>
        <dbReference type="ARBA" id="ARBA00023239"/>
    </source>
</evidence>
<dbReference type="Proteomes" id="UP000277294">
    <property type="component" value="Unassembled WGS sequence"/>
</dbReference>
<evidence type="ECO:0000313" key="3">
    <source>
        <dbReference type="EMBL" id="VCU71156.1"/>
    </source>
</evidence>
<dbReference type="Gene3D" id="3.90.850.10">
    <property type="entry name" value="Fumarylacetoacetase-like, C-terminal domain"/>
    <property type="match status" value="1"/>
</dbReference>
<reference evidence="3 4" key="1">
    <citation type="submission" date="2018-10" db="EMBL/GenBank/DDBJ databases">
        <authorList>
            <person name="Criscuolo A."/>
        </authorList>
    </citation>
    <scope>NUCLEOTIDE SEQUENCE [LARGE SCALE GENOMIC DNA]</scope>
    <source>
        <strain evidence="3">DnA1</strain>
    </source>
</reference>
<dbReference type="GO" id="GO:0047437">
    <property type="term" value="F:4-oxalocrotonate decarboxylase activity"/>
    <property type="evidence" value="ECO:0007669"/>
    <property type="project" value="UniProtKB-EC"/>
</dbReference>
<keyword evidence="1 3" id="KW-0456">Lyase</keyword>
<dbReference type="Pfam" id="PF01557">
    <property type="entry name" value="FAA_hydrolase"/>
    <property type="match status" value="1"/>
</dbReference>
<dbReference type="PANTHER" id="PTHR30143">
    <property type="entry name" value="ACID HYDRATASE"/>
    <property type="match status" value="1"/>
</dbReference>
<dbReference type="InterPro" id="IPR011234">
    <property type="entry name" value="Fumarylacetoacetase-like_C"/>
</dbReference>
<dbReference type="GO" id="GO:0008684">
    <property type="term" value="F:2-oxopent-4-enoate hydratase activity"/>
    <property type="evidence" value="ECO:0007669"/>
    <property type="project" value="TreeGrafter"/>
</dbReference>
<feature type="domain" description="Fumarylacetoacetase-like C-terminal" evidence="2">
    <location>
        <begin position="102"/>
        <end position="257"/>
    </location>
</feature>
<protein>
    <submittedName>
        <fullName evidence="3">4-oxalocrotonate decarboxylase</fullName>
        <ecNumber evidence="3">4.1.1.77</ecNumber>
    </submittedName>
</protein>
<gene>
    <name evidence="3" type="primary">amnE</name>
    <name evidence="3" type="ORF">PIGHUM_03237</name>
</gene>
<dbReference type="SUPFAM" id="SSF56529">
    <property type="entry name" value="FAH"/>
    <property type="match status" value="1"/>
</dbReference>
<proteinExistence type="predicted"/>
<dbReference type="GO" id="GO:0005737">
    <property type="term" value="C:cytoplasm"/>
    <property type="evidence" value="ECO:0007669"/>
    <property type="project" value="TreeGrafter"/>
</dbReference>
<accession>A0A3P4B6K5</accession>
<dbReference type="RefSeq" id="WP_246013243.1">
    <property type="nucleotide sequence ID" value="NZ_UWPJ01000025.1"/>
</dbReference>
<dbReference type="InterPro" id="IPR050772">
    <property type="entry name" value="Hydratase-Decarb/MhpD_sf"/>
</dbReference>